<dbReference type="EMBL" id="JAZGQO010000010">
    <property type="protein sequence ID" value="KAK6175082.1"/>
    <property type="molecule type" value="Genomic_DNA"/>
</dbReference>
<dbReference type="PANTHER" id="PTHR45128">
    <property type="entry name" value="METHYLTRANSFERASE TYPE 11"/>
    <property type="match status" value="1"/>
</dbReference>
<evidence type="ECO:0008006" key="5">
    <source>
        <dbReference type="Google" id="ProtNLM"/>
    </source>
</evidence>
<proteinExistence type="predicted"/>
<evidence type="ECO:0000259" key="1">
    <source>
        <dbReference type="Pfam" id="PF13847"/>
    </source>
</evidence>
<feature type="domain" description="Methyltransferase" evidence="1">
    <location>
        <begin position="164"/>
        <end position="279"/>
    </location>
</feature>
<dbReference type="PANTHER" id="PTHR45128:SF1">
    <property type="entry name" value="S-ADENOSYLMETHIONINE-DEPENDENT METHYLTRANSFERASE RV2258C"/>
    <property type="match status" value="1"/>
</dbReference>
<name>A0AAN8JBY1_PATCE</name>
<feature type="domain" description="S-adenosylmethionine-dependent methyltransferase Rv2258c-like winged HTH" evidence="2">
    <location>
        <begin position="17"/>
        <end position="86"/>
    </location>
</feature>
<gene>
    <name evidence="3" type="ORF">SNE40_013618</name>
</gene>
<dbReference type="CDD" id="cd02440">
    <property type="entry name" value="AdoMet_MTases"/>
    <property type="match status" value="1"/>
</dbReference>
<dbReference type="Gene3D" id="1.10.10.10">
    <property type="entry name" value="Winged helix-like DNA-binding domain superfamily/Winged helix DNA-binding domain"/>
    <property type="match status" value="1"/>
</dbReference>
<dbReference type="InterPro" id="IPR029063">
    <property type="entry name" value="SAM-dependent_MTases_sf"/>
</dbReference>
<dbReference type="AlphaFoldDB" id="A0AAN8JBY1"/>
<dbReference type="InterPro" id="IPR036390">
    <property type="entry name" value="WH_DNA-bd_sf"/>
</dbReference>
<dbReference type="Pfam" id="PF13847">
    <property type="entry name" value="Methyltransf_31"/>
    <property type="match status" value="1"/>
</dbReference>
<protein>
    <recommendedName>
        <fullName evidence="5">Methyltransferase domain-containing protein</fullName>
    </recommendedName>
</protein>
<evidence type="ECO:0000313" key="4">
    <source>
        <dbReference type="Proteomes" id="UP001347796"/>
    </source>
</evidence>
<organism evidence="3 4">
    <name type="scientific">Patella caerulea</name>
    <name type="common">Rayed Mediterranean limpet</name>
    <dbReference type="NCBI Taxonomy" id="87958"/>
    <lineage>
        <taxon>Eukaryota</taxon>
        <taxon>Metazoa</taxon>
        <taxon>Spiralia</taxon>
        <taxon>Lophotrochozoa</taxon>
        <taxon>Mollusca</taxon>
        <taxon>Gastropoda</taxon>
        <taxon>Patellogastropoda</taxon>
        <taxon>Patelloidea</taxon>
        <taxon>Patellidae</taxon>
        <taxon>Patella</taxon>
    </lineage>
</organism>
<dbReference type="SUPFAM" id="SSF46785">
    <property type="entry name" value="Winged helix' DNA-binding domain"/>
    <property type="match status" value="1"/>
</dbReference>
<dbReference type="InterPro" id="IPR036388">
    <property type="entry name" value="WH-like_DNA-bd_sf"/>
</dbReference>
<evidence type="ECO:0000313" key="3">
    <source>
        <dbReference type="EMBL" id="KAK6175082.1"/>
    </source>
</evidence>
<comment type="caution">
    <text evidence="3">The sequence shown here is derived from an EMBL/GenBank/DDBJ whole genome shotgun (WGS) entry which is preliminary data.</text>
</comment>
<dbReference type="Proteomes" id="UP001347796">
    <property type="component" value="Unassembled WGS sequence"/>
</dbReference>
<dbReference type="Gene3D" id="3.40.50.150">
    <property type="entry name" value="Vaccinia Virus protein VP39"/>
    <property type="match status" value="1"/>
</dbReference>
<reference evidence="3 4" key="1">
    <citation type="submission" date="2024-01" db="EMBL/GenBank/DDBJ databases">
        <title>The genome of the rayed Mediterranean limpet Patella caerulea (Linnaeus, 1758).</title>
        <authorList>
            <person name="Anh-Thu Weber A."/>
            <person name="Halstead-Nussloch G."/>
        </authorList>
    </citation>
    <scope>NUCLEOTIDE SEQUENCE [LARGE SCALE GENOMIC DNA]</scope>
    <source>
        <strain evidence="3">AATW-2023a</strain>
        <tissue evidence="3">Whole specimen</tissue>
    </source>
</reference>
<dbReference type="SUPFAM" id="SSF53335">
    <property type="entry name" value="S-adenosyl-L-methionine-dependent methyltransferases"/>
    <property type="match status" value="1"/>
</dbReference>
<sequence>MAAGDFEARMTGYLNGAAACLALSIGRETGLLKVFTEPHEPMTIPQIASRTNLKERYIQELLGCLVTSNIIEVDETSVKYFVPDEIRSTLDSTLNSIELFDYGLARKEDLKSCLAIDGPNGFASQTKPGYGELLKKFRCMNIDNLIEEEFFKHTPDIKTKLETGIDFVEFGCGLGPVIIELASRYPNSRFIASDYSPEAIAYVTKAIEEKGLKNIKAQKSDLYQLPDEWVGKFDVVYIRDTLHDLGQPLKGATEMVKVLKEGGDMIIIEIVLKGDNHRENKEDISAPLLFILSASVCVPESLCQEGGIGLGCTSGLKSLKNIIYQSGIPAANIETHKLNEKKQNASLSCKFVCRK</sequence>
<dbReference type="InterPro" id="IPR025714">
    <property type="entry name" value="Methyltranfer_dom"/>
</dbReference>
<dbReference type="Pfam" id="PF21320">
    <property type="entry name" value="WHD_Rv2258c"/>
    <property type="match status" value="1"/>
</dbReference>
<evidence type="ECO:0000259" key="2">
    <source>
        <dbReference type="Pfam" id="PF21320"/>
    </source>
</evidence>
<keyword evidence="4" id="KW-1185">Reference proteome</keyword>
<accession>A0AAN8JBY1</accession>
<dbReference type="InterPro" id="IPR053173">
    <property type="entry name" value="SAM-binding_MTase"/>
</dbReference>
<dbReference type="InterPro" id="IPR048711">
    <property type="entry name" value="WHD_Rv2258c"/>
</dbReference>